<name>A0A8D8LYZ1_9HEMI</name>
<dbReference type="InterPro" id="IPR036850">
    <property type="entry name" value="NDK-like_dom_sf"/>
</dbReference>
<protein>
    <submittedName>
        <fullName evidence="1">Uncharacterized protein</fullName>
    </submittedName>
</protein>
<organism evidence="1">
    <name type="scientific">Cacopsylla melanoneura</name>
    <dbReference type="NCBI Taxonomy" id="428564"/>
    <lineage>
        <taxon>Eukaryota</taxon>
        <taxon>Metazoa</taxon>
        <taxon>Ecdysozoa</taxon>
        <taxon>Arthropoda</taxon>
        <taxon>Hexapoda</taxon>
        <taxon>Insecta</taxon>
        <taxon>Pterygota</taxon>
        <taxon>Neoptera</taxon>
        <taxon>Paraneoptera</taxon>
        <taxon>Hemiptera</taxon>
        <taxon>Sternorrhyncha</taxon>
        <taxon>Psylloidea</taxon>
        <taxon>Psyllidae</taxon>
        <taxon>Psyllinae</taxon>
        <taxon>Cacopsylla</taxon>
    </lineage>
</organism>
<dbReference type="EMBL" id="HBUF01028390">
    <property type="protein sequence ID" value="CAG6613741.1"/>
    <property type="molecule type" value="Transcribed_RNA"/>
</dbReference>
<evidence type="ECO:0000313" key="1">
    <source>
        <dbReference type="EMBL" id="CAG6613741.1"/>
    </source>
</evidence>
<accession>A0A8D8LYZ1</accession>
<sequence>MAGKPFFPGLVKYMSSGPVVPMVSEHFSGITLNRTIPISKPGICMHLIRELSSEQHTMWSFGYQFNLICGSCKQCLWSFGYQFTLICGSCEPSLWFFGFVTKVT</sequence>
<dbReference type="SUPFAM" id="SSF54919">
    <property type="entry name" value="Nucleoside diphosphate kinase, NDK"/>
    <property type="match status" value="1"/>
</dbReference>
<reference evidence="1" key="1">
    <citation type="submission" date="2021-05" db="EMBL/GenBank/DDBJ databases">
        <authorList>
            <person name="Alioto T."/>
            <person name="Alioto T."/>
            <person name="Gomez Garrido J."/>
        </authorList>
    </citation>
    <scope>NUCLEOTIDE SEQUENCE</scope>
</reference>
<proteinExistence type="predicted"/>
<dbReference type="AlphaFoldDB" id="A0A8D8LYZ1"/>
<dbReference type="Gene3D" id="3.30.70.141">
    <property type="entry name" value="Nucleoside diphosphate kinase-like domain"/>
    <property type="match status" value="1"/>
</dbReference>